<organism evidence="4 5">
    <name type="scientific">Cylicostephanus goldi</name>
    <name type="common">Nematode worm</name>
    <dbReference type="NCBI Taxonomy" id="71465"/>
    <lineage>
        <taxon>Eukaryota</taxon>
        <taxon>Metazoa</taxon>
        <taxon>Ecdysozoa</taxon>
        <taxon>Nematoda</taxon>
        <taxon>Chromadorea</taxon>
        <taxon>Rhabditida</taxon>
        <taxon>Rhabditina</taxon>
        <taxon>Rhabditomorpha</taxon>
        <taxon>Strongyloidea</taxon>
        <taxon>Strongylidae</taxon>
        <taxon>Cylicostephanus</taxon>
    </lineage>
</organism>
<dbReference type="Pfam" id="PF00012">
    <property type="entry name" value="HSP70"/>
    <property type="match status" value="1"/>
</dbReference>
<evidence type="ECO:0000256" key="1">
    <source>
        <dbReference type="ARBA" id="ARBA00007381"/>
    </source>
</evidence>
<dbReference type="PANTHER" id="PTHR45639">
    <property type="entry name" value="HSC70CB, ISOFORM G-RELATED"/>
    <property type="match status" value="1"/>
</dbReference>
<dbReference type="InterPro" id="IPR029048">
    <property type="entry name" value="HSP70_C_sf"/>
</dbReference>
<feature type="non-terminal residue" evidence="4">
    <location>
        <position position="1"/>
    </location>
</feature>
<keyword evidence="3" id="KW-0067">ATP-binding</keyword>
<dbReference type="GO" id="GO:0005634">
    <property type="term" value="C:nucleus"/>
    <property type="evidence" value="ECO:0007669"/>
    <property type="project" value="TreeGrafter"/>
</dbReference>
<evidence type="ECO:0000256" key="3">
    <source>
        <dbReference type="ARBA" id="ARBA00022840"/>
    </source>
</evidence>
<name>A0A3P6SYY7_CYLGO</name>
<protein>
    <submittedName>
        <fullName evidence="4">Uncharacterized protein</fullName>
    </submittedName>
</protein>
<dbReference type="Gene3D" id="1.20.1270.10">
    <property type="match status" value="1"/>
</dbReference>
<keyword evidence="5" id="KW-1185">Reference proteome</keyword>
<sequence>ANAPAQPSAPPKPKTKTISTELKIEERLPVVYDIDKYTRAEMKMQEADLHEKQKADAKNSVEEYVYDMRDKLSDSLAEFVTEKDAEALRSQLTAVEDWLYDEGEDAEKPVYEQRLAELRKLGDPIIERYREFEARKPAFEAFDRSIIRVRKAYEDYVAGGEAHAHIDSADMEKV</sequence>
<evidence type="ECO:0000256" key="2">
    <source>
        <dbReference type="ARBA" id="ARBA00022741"/>
    </source>
</evidence>
<dbReference type="GO" id="GO:0005524">
    <property type="term" value="F:ATP binding"/>
    <property type="evidence" value="ECO:0007669"/>
    <property type="project" value="UniProtKB-KW"/>
</dbReference>
<dbReference type="AlphaFoldDB" id="A0A3P6SYY7"/>
<keyword evidence="2" id="KW-0547">Nucleotide-binding</keyword>
<dbReference type="EMBL" id="UYRV01027203">
    <property type="protein sequence ID" value="VDK80586.1"/>
    <property type="molecule type" value="Genomic_DNA"/>
</dbReference>
<reference evidence="4 5" key="1">
    <citation type="submission" date="2018-11" db="EMBL/GenBank/DDBJ databases">
        <authorList>
            <consortium name="Pathogen Informatics"/>
        </authorList>
    </citation>
    <scope>NUCLEOTIDE SEQUENCE [LARGE SCALE GENOMIC DNA]</scope>
</reference>
<comment type="similarity">
    <text evidence="1">Belongs to the heat shock protein 70 family.</text>
</comment>
<dbReference type="OrthoDB" id="5863058at2759"/>
<accession>A0A3P6SYY7</accession>
<dbReference type="Proteomes" id="UP000271889">
    <property type="component" value="Unassembled WGS sequence"/>
</dbReference>
<dbReference type="GO" id="GO:0140662">
    <property type="term" value="F:ATP-dependent protein folding chaperone"/>
    <property type="evidence" value="ECO:0007669"/>
    <property type="project" value="InterPro"/>
</dbReference>
<evidence type="ECO:0000313" key="4">
    <source>
        <dbReference type="EMBL" id="VDK80586.1"/>
    </source>
</evidence>
<dbReference type="InterPro" id="IPR013126">
    <property type="entry name" value="Hsp_70_fam"/>
</dbReference>
<dbReference type="GO" id="GO:0005829">
    <property type="term" value="C:cytosol"/>
    <property type="evidence" value="ECO:0007669"/>
    <property type="project" value="TreeGrafter"/>
</dbReference>
<evidence type="ECO:0000313" key="5">
    <source>
        <dbReference type="Proteomes" id="UP000271889"/>
    </source>
</evidence>
<gene>
    <name evidence="4" type="ORF">CGOC_LOCUS7731</name>
</gene>
<dbReference type="SUPFAM" id="SSF100934">
    <property type="entry name" value="Heat shock protein 70kD (HSP70), C-terminal subdomain"/>
    <property type="match status" value="1"/>
</dbReference>
<dbReference type="PANTHER" id="PTHR45639:SF4">
    <property type="entry name" value="HSC70CB, ISOFORM G"/>
    <property type="match status" value="1"/>
</dbReference>
<proteinExistence type="inferred from homology"/>
<dbReference type="FunFam" id="1.20.1270.10:FF:000002">
    <property type="entry name" value="Heat shock 70 kDa protein 4"/>
    <property type="match status" value="1"/>
</dbReference>